<sequence>MAAATLVCQVGLLITVRKRREASRSLGVTSSLDLSQIVRISIFNLWELIGLVLSSKITGDAVGGSLIGTSFLATVPLTVCIIFGAKRDILGYWGSRCRFRGPKKLREKTGLVTNRGLSKSAIQDDVDKRISDSGVETVTLVGSTV</sequence>
<gene>
    <name evidence="2" type="ORF">SISNIDRAFT_253998</name>
</gene>
<feature type="transmembrane region" description="Helical" evidence="1">
    <location>
        <begin position="65"/>
        <end position="85"/>
    </location>
</feature>
<keyword evidence="1" id="KW-0472">Membrane</keyword>
<evidence type="ECO:0000313" key="2">
    <source>
        <dbReference type="EMBL" id="KZS88788.1"/>
    </source>
</evidence>
<protein>
    <submittedName>
        <fullName evidence="2">Uncharacterized protein</fullName>
    </submittedName>
</protein>
<reference evidence="2 3" key="1">
    <citation type="journal article" date="2016" name="Mol. Biol. Evol.">
        <title>Comparative Genomics of Early-Diverging Mushroom-Forming Fungi Provides Insights into the Origins of Lignocellulose Decay Capabilities.</title>
        <authorList>
            <person name="Nagy L.G."/>
            <person name="Riley R."/>
            <person name="Tritt A."/>
            <person name="Adam C."/>
            <person name="Daum C."/>
            <person name="Floudas D."/>
            <person name="Sun H."/>
            <person name="Yadav J.S."/>
            <person name="Pangilinan J."/>
            <person name="Larsson K.H."/>
            <person name="Matsuura K."/>
            <person name="Barry K."/>
            <person name="Labutti K."/>
            <person name="Kuo R."/>
            <person name="Ohm R.A."/>
            <person name="Bhattacharya S.S."/>
            <person name="Shirouzu T."/>
            <person name="Yoshinaga Y."/>
            <person name="Martin F.M."/>
            <person name="Grigoriev I.V."/>
            <person name="Hibbett D.S."/>
        </authorList>
    </citation>
    <scope>NUCLEOTIDE SEQUENCE [LARGE SCALE GENOMIC DNA]</scope>
    <source>
        <strain evidence="2 3">HHB9708</strain>
    </source>
</reference>
<dbReference type="AlphaFoldDB" id="A0A164PJD7"/>
<name>A0A164PJD7_9AGAM</name>
<keyword evidence="1" id="KW-1133">Transmembrane helix</keyword>
<dbReference type="EMBL" id="KV419433">
    <property type="protein sequence ID" value="KZS88788.1"/>
    <property type="molecule type" value="Genomic_DNA"/>
</dbReference>
<evidence type="ECO:0000313" key="3">
    <source>
        <dbReference type="Proteomes" id="UP000076722"/>
    </source>
</evidence>
<accession>A0A164PJD7</accession>
<proteinExistence type="predicted"/>
<keyword evidence="1" id="KW-0812">Transmembrane</keyword>
<keyword evidence="3" id="KW-1185">Reference proteome</keyword>
<dbReference type="Proteomes" id="UP000076722">
    <property type="component" value="Unassembled WGS sequence"/>
</dbReference>
<organism evidence="2 3">
    <name type="scientific">Sistotremastrum niveocremeum HHB9708</name>
    <dbReference type="NCBI Taxonomy" id="1314777"/>
    <lineage>
        <taxon>Eukaryota</taxon>
        <taxon>Fungi</taxon>
        <taxon>Dikarya</taxon>
        <taxon>Basidiomycota</taxon>
        <taxon>Agaricomycotina</taxon>
        <taxon>Agaricomycetes</taxon>
        <taxon>Sistotremastrales</taxon>
        <taxon>Sistotremastraceae</taxon>
        <taxon>Sertulicium</taxon>
        <taxon>Sertulicium niveocremeum</taxon>
    </lineage>
</organism>
<evidence type="ECO:0000256" key="1">
    <source>
        <dbReference type="SAM" id="Phobius"/>
    </source>
</evidence>